<reference evidence="2 3" key="1">
    <citation type="submission" date="2019-09" db="EMBL/GenBank/DDBJ databases">
        <title>Bird 10,000 Genomes (B10K) Project - Family phase.</title>
        <authorList>
            <person name="Zhang G."/>
        </authorList>
    </citation>
    <scope>NUCLEOTIDE SEQUENCE [LARGE SCALE GENOMIC DNA]</scope>
    <source>
        <strain evidence="2">B10K-DU-001-35</strain>
        <tissue evidence="2">Muscle</tissue>
    </source>
</reference>
<evidence type="ECO:0000256" key="1">
    <source>
        <dbReference type="PROSITE-ProRule" id="PRU00339"/>
    </source>
</evidence>
<dbReference type="EMBL" id="VXAX01004837">
    <property type="protein sequence ID" value="NXL77154.1"/>
    <property type="molecule type" value="Genomic_DNA"/>
</dbReference>
<dbReference type="SMART" id="SM00028">
    <property type="entry name" value="TPR"/>
    <property type="match status" value="1"/>
</dbReference>
<dbReference type="AlphaFoldDB" id="A0A7L0VDX7"/>
<keyword evidence="3" id="KW-1185">Reference proteome</keyword>
<evidence type="ECO:0000313" key="2">
    <source>
        <dbReference type="EMBL" id="NXL77154.1"/>
    </source>
</evidence>
<dbReference type="Gene3D" id="1.25.40.10">
    <property type="entry name" value="Tetratricopeptide repeat domain"/>
    <property type="match status" value="1"/>
</dbReference>
<protein>
    <submittedName>
        <fullName evidence="2">TTC32 protein</fullName>
    </submittedName>
</protein>
<dbReference type="Pfam" id="PF00515">
    <property type="entry name" value="TPR_1"/>
    <property type="match status" value="1"/>
</dbReference>
<dbReference type="PROSITE" id="PS50005">
    <property type="entry name" value="TPR"/>
    <property type="match status" value="1"/>
</dbReference>
<keyword evidence="1" id="KW-0802">TPR repeat</keyword>
<accession>A0A7L0VDX7</accession>
<dbReference type="PROSITE" id="PS50293">
    <property type="entry name" value="TPR_REGION"/>
    <property type="match status" value="1"/>
</dbReference>
<name>A0A7L0VDX7_9PASE</name>
<dbReference type="PANTHER" id="PTHR47059">
    <property type="entry name" value="TETRATRICOPEPTIDE REPEAT PROTEIN 32"/>
    <property type="match status" value="1"/>
</dbReference>
<evidence type="ECO:0000313" key="3">
    <source>
        <dbReference type="Proteomes" id="UP000558164"/>
    </source>
</evidence>
<dbReference type="PANTHER" id="PTHR47059:SF1">
    <property type="entry name" value="TETRATRICOPEPTIDE REPEAT PROTEIN 32"/>
    <property type="match status" value="1"/>
</dbReference>
<comment type="caution">
    <text evidence="2">The sequence shown here is derived from an EMBL/GenBank/DDBJ whole genome shotgun (WGS) entry which is preliminary data.</text>
</comment>
<dbReference type="Proteomes" id="UP000558164">
    <property type="component" value="Unassembled WGS sequence"/>
</dbReference>
<feature type="non-terminal residue" evidence="2">
    <location>
        <position position="83"/>
    </location>
</feature>
<dbReference type="InterPro" id="IPR011990">
    <property type="entry name" value="TPR-like_helical_dom_sf"/>
</dbReference>
<proteinExistence type="predicted"/>
<feature type="repeat" description="TPR" evidence="1">
    <location>
        <begin position="28"/>
        <end position="61"/>
    </location>
</feature>
<feature type="non-terminal residue" evidence="2">
    <location>
        <position position="1"/>
    </location>
</feature>
<dbReference type="OrthoDB" id="2017782at2759"/>
<gene>
    <name evidence="2" type="primary">Ttc32</name>
    <name evidence="2" type="ORF">LEPASP_R09648</name>
</gene>
<dbReference type="InterPro" id="IPR019734">
    <property type="entry name" value="TPR_rpt"/>
</dbReference>
<organism evidence="2 3">
    <name type="scientific">Leptocoma aspasia</name>
    <dbReference type="NCBI Taxonomy" id="2585812"/>
    <lineage>
        <taxon>Eukaryota</taxon>
        <taxon>Metazoa</taxon>
        <taxon>Chordata</taxon>
        <taxon>Craniata</taxon>
        <taxon>Vertebrata</taxon>
        <taxon>Euteleostomi</taxon>
        <taxon>Archelosauria</taxon>
        <taxon>Archosauria</taxon>
        <taxon>Dinosauria</taxon>
        <taxon>Saurischia</taxon>
        <taxon>Theropoda</taxon>
        <taxon>Coelurosauria</taxon>
        <taxon>Aves</taxon>
        <taxon>Neognathae</taxon>
        <taxon>Neoaves</taxon>
        <taxon>Telluraves</taxon>
        <taxon>Australaves</taxon>
        <taxon>Passeriformes</taxon>
        <taxon>Passeroidea</taxon>
        <taxon>Nectariniidae</taxon>
        <taxon>Leptocoma</taxon>
    </lineage>
</organism>
<sequence length="83" mass="9616">DLATALNERGQVRYLRVEFAAACQPGFEVPYYNRGLVRYRLGDFDEAMKDFRKVLELNPQFEDAALSLKQAILDKEAKQKRGY</sequence>
<dbReference type="SUPFAM" id="SSF48452">
    <property type="entry name" value="TPR-like"/>
    <property type="match status" value="1"/>
</dbReference>